<dbReference type="EMBL" id="CAJNOK010006346">
    <property type="protein sequence ID" value="CAF1001051.1"/>
    <property type="molecule type" value="Genomic_DNA"/>
</dbReference>
<dbReference type="InterPro" id="IPR012337">
    <property type="entry name" value="RNaseH-like_sf"/>
</dbReference>
<dbReference type="GO" id="GO:0003676">
    <property type="term" value="F:nucleic acid binding"/>
    <property type="evidence" value="ECO:0007669"/>
    <property type="project" value="InterPro"/>
</dbReference>
<dbReference type="PANTHER" id="PTHR47266">
    <property type="entry name" value="ENDONUCLEASE-RELATED"/>
    <property type="match status" value="1"/>
</dbReference>
<dbReference type="Proteomes" id="UP000682733">
    <property type="component" value="Unassembled WGS sequence"/>
</dbReference>
<sequence length="491" mass="58262">EFIETAVIEIERLTQEINDWDEVLDAVIFAYNTGIHGTTGCSPYELVFGRKPQLPTDATRQELDFKNPIDYLEQLKKSLKIYHKQARLNMIKQQEVYKRRYDKNPPDRSLEMPHPYVHVEKSRQLYNRPEAPPQAIENDKEKMPSIFQSIIENQPSIYLLFETCYLPSIDSQQEAWSLITTIWRKILTSGKVILGWGRLDDELSKFLRYALFDQKMIPPSPRIMVNIQERFGYWMLNREPPVEDGFPREEEDDYFELQIHAPEKKKKKNNNGNGNIAEERSHQRAAATILKLFVDKSFTVSKWHCGLDQRLKTYKDTSLYGRELERNSDTQLQRRENMITYAAIDVDAVYRLFERMKQPREQPSSSTQQNPQQSPVPPSSSRIVSVESHQLTVVQPKRKRLKYSQMPLEQRKIKNQKHNKNRRANRFTIRKTVLLDHRYSIQQIKEHLNWNLIGFRHVSINFRKRLLIGFTDEQRRFEQTMGDDYFETLRP</sequence>
<accession>A0A8S2DQ34</accession>
<feature type="region of interest" description="Disordered" evidence="1">
    <location>
        <begin position="261"/>
        <end position="280"/>
    </location>
</feature>
<dbReference type="SUPFAM" id="SSF53098">
    <property type="entry name" value="Ribonuclease H-like"/>
    <property type="match status" value="1"/>
</dbReference>
<comment type="caution">
    <text evidence="2">The sequence shown here is derived from an EMBL/GenBank/DDBJ whole genome shotgun (WGS) entry which is preliminary data.</text>
</comment>
<organism evidence="2 4">
    <name type="scientific">Didymodactylos carnosus</name>
    <dbReference type="NCBI Taxonomy" id="1234261"/>
    <lineage>
        <taxon>Eukaryota</taxon>
        <taxon>Metazoa</taxon>
        <taxon>Spiralia</taxon>
        <taxon>Gnathifera</taxon>
        <taxon>Rotifera</taxon>
        <taxon>Eurotatoria</taxon>
        <taxon>Bdelloidea</taxon>
        <taxon>Philodinida</taxon>
        <taxon>Philodinidae</taxon>
        <taxon>Didymodactylos</taxon>
    </lineage>
</organism>
<evidence type="ECO:0000313" key="3">
    <source>
        <dbReference type="EMBL" id="CAF3770439.1"/>
    </source>
</evidence>
<feature type="non-terminal residue" evidence="2">
    <location>
        <position position="1"/>
    </location>
</feature>
<evidence type="ECO:0000313" key="4">
    <source>
        <dbReference type="Proteomes" id="UP000677228"/>
    </source>
</evidence>
<dbReference type="InterPro" id="IPR036397">
    <property type="entry name" value="RNaseH_sf"/>
</dbReference>
<reference evidence="2" key="1">
    <citation type="submission" date="2021-02" db="EMBL/GenBank/DDBJ databases">
        <authorList>
            <person name="Nowell W R."/>
        </authorList>
    </citation>
    <scope>NUCLEOTIDE SEQUENCE</scope>
</reference>
<dbReference type="Gene3D" id="3.30.420.10">
    <property type="entry name" value="Ribonuclease H-like superfamily/Ribonuclease H"/>
    <property type="match status" value="1"/>
</dbReference>
<dbReference type="AlphaFoldDB" id="A0A8S2DQ34"/>
<feature type="compositionally biased region" description="Low complexity" evidence="1">
    <location>
        <begin position="362"/>
        <end position="383"/>
    </location>
</feature>
<feature type="region of interest" description="Disordered" evidence="1">
    <location>
        <begin position="358"/>
        <end position="383"/>
    </location>
</feature>
<evidence type="ECO:0008006" key="5">
    <source>
        <dbReference type="Google" id="ProtNLM"/>
    </source>
</evidence>
<name>A0A8S2DQ34_9BILA</name>
<dbReference type="InterPro" id="IPR052160">
    <property type="entry name" value="Gypsy_RT_Integrase-like"/>
</dbReference>
<proteinExistence type="predicted"/>
<protein>
    <recommendedName>
        <fullName evidence="5">Integrase catalytic domain-containing protein</fullName>
    </recommendedName>
</protein>
<evidence type="ECO:0000256" key="1">
    <source>
        <dbReference type="SAM" id="MobiDB-lite"/>
    </source>
</evidence>
<gene>
    <name evidence="2" type="ORF">OVA965_LOCUS14561</name>
    <name evidence="3" type="ORF">TMI583_LOCUS14565</name>
</gene>
<dbReference type="Proteomes" id="UP000677228">
    <property type="component" value="Unassembled WGS sequence"/>
</dbReference>
<evidence type="ECO:0000313" key="2">
    <source>
        <dbReference type="EMBL" id="CAF1001051.1"/>
    </source>
</evidence>
<dbReference type="EMBL" id="CAJOBA010006354">
    <property type="protein sequence ID" value="CAF3770439.1"/>
    <property type="molecule type" value="Genomic_DNA"/>
</dbReference>